<protein>
    <submittedName>
        <fullName evidence="3">Uncharacterized protein</fullName>
    </submittedName>
</protein>
<keyword evidence="4" id="KW-1185">Reference proteome</keyword>
<keyword evidence="2" id="KW-0732">Signal</keyword>
<dbReference type="Proteomes" id="UP000276103">
    <property type="component" value="Unassembled WGS sequence"/>
</dbReference>
<evidence type="ECO:0000313" key="3">
    <source>
        <dbReference type="EMBL" id="RUS97342.1"/>
    </source>
</evidence>
<dbReference type="EMBL" id="RSCM01000005">
    <property type="protein sequence ID" value="RUS97342.1"/>
    <property type="molecule type" value="Genomic_DNA"/>
</dbReference>
<evidence type="ECO:0000256" key="2">
    <source>
        <dbReference type="SAM" id="SignalP"/>
    </source>
</evidence>
<accession>A0A3S1C8U2</accession>
<comment type="caution">
    <text evidence="3">The sequence shown here is derived from an EMBL/GenBank/DDBJ whole genome shotgun (WGS) entry which is preliminary data.</text>
</comment>
<evidence type="ECO:0000256" key="1">
    <source>
        <dbReference type="SAM" id="MobiDB-lite"/>
    </source>
</evidence>
<reference evidence="3 4" key="1">
    <citation type="journal article" date="2019" name="Genome Biol. Evol.">
        <title>Day and night: Metabolic profiles and evolutionary relationships of six axenic non-marine cyanobacteria.</title>
        <authorList>
            <person name="Will S.E."/>
            <person name="Henke P."/>
            <person name="Boedeker C."/>
            <person name="Huang S."/>
            <person name="Brinkmann H."/>
            <person name="Rohde M."/>
            <person name="Jarek M."/>
            <person name="Friedl T."/>
            <person name="Seufert S."/>
            <person name="Schumacher M."/>
            <person name="Overmann J."/>
            <person name="Neumann-Schaal M."/>
            <person name="Petersen J."/>
        </authorList>
    </citation>
    <scope>NUCLEOTIDE SEQUENCE [LARGE SCALE GENOMIC DNA]</scope>
    <source>
        <strain evidence="3 4">SAG 1403-4b</strain>
    </source>
</reference>
<dbReference type="OrthoDB" id="496025at2"/>
<dbReference type="RefSeq" id="WP_127053877.1">
    <property type="nucleotide sequence ID" value="NZ_RSCM01000005.1"/>
</dbReference>
<sequence>MKSFAQLALVAFLGTATLAAIPQNSQAMNKPQALFAEQNPSPVTSPSPAPRTPRPTPPRMQ</sequence>
<feature type="signal peptide" evidence="2">
    <location>
        <begin position="1"/>
        <end position="19"/>
    </location>
</feature>
<gene>
    <name evidence="3" type="ORF">DSM107003_20830</name>
</gene>
<proteinExistence type="predicted"/>
<evidence type="ECO:0000313" key="4">
    <source>
        <dbReference type="Proteomes" id="UP000276103"/>
    </source>
</evidence>
<name>A0A3S1C8U2_ANAVA</name>
<feature type="region of interest" description="Disordered" evidence="1">
    <location>
        <begin position="29"/>
        <end position="61"/>
    </location>
</feature>
<feature type="chain" id="PRO_5018580898" evidence="2">
    <location>
        <begin position="20"/>
        <end position="61"/>
    </location>
</feature>
<organism evidence="3 4">
    <name type="scientific">Trichormus variabilis SAG 1403-4b</name>
    <dbReference type="NCBI Taxonomy" id="447716"/>
    <lineage>
        <taxon>Bacteria</taxon>
        <taxon>Bacillati</taxon>
        <taxon>Cyanobacteriota</taxon>
        <taxon>Cyanophyceae</taxon>
        <taxon>Nostocales</taxon>
        <taxon>Nostocaceae</taxon>
        <taxon>Trichormus</taxon>
    </lineage>
</organism>
<dbReference type="AlphaFoldDB" id="A0A3S1C8U2"/>
<feature type="compositionally biased region" description="Pro residues" evidence="1">
    <location>
        <begin position="43"/>
        <end position="61"/>
    </location>
</feature>